<evidence type="ECO:0000256" key="2">
    <source>
        <dbReference type="ARBA" id="ARBA00022695"/>
    </source>
</evidence>
<organism evidence="10 11">
    <name type="scientific">Kribbella solani</name>
    <dbReference type="NCBI Taxonomy" id="236067"/>
    <lineage>
        <taxon>Bacteria</taxon>
        <taxon>Bacillati</taxon>
        <taxon>Actinomycetota</taxon>
        <taxon>Actinomycetes</taxon>
        <taxon>Propionibacteriales</taxon>
        <taxon>Kribbellaceae</taxon>
        <taxon>Kribbella</taxon>
    </lineage>
</organism>
<dbReference type="SUPFAM" id="SSF140931">
    <property type="entry name" value="Fic-like"/>
    <property type="match status" value="1"/>
</dbReference>
<keyword evidence="2" id="KW-0548">Nucleotidyltransferase</keyword>
<dbReference type="Gene3D" id="1.10.3290.10">
    <property type="entry name" value="Fido-like domain"/>
    <property type="match status" value="1"/>
</dbReference>
<sequence length="265" mass="30082">MTTEGSSRWNAYFWESGECLRNKLGIKNERELEKAEYRLRAMRQAQLDRGEVEIPRTFDQAHLRAIHRHLLQDVYDWAGEFRDVGMDKDEKKSFAYPYRIGELLDVVESRVRETRDWSTTPRWAFVSNMAGIYSHLNFAHPFREGNGAAGKAFLAQLAERTRFRLDFDRVDKAEWNAASNAARPDDPLAVIISEREMYDVFGKLTVDREPAAAADPDLANVIRLQTTAYTRPDGSPLTGTVQPDATTARPAQQGPASDVNSERGS</sequence>
<evidence type="ECO:0000256" key="5">
    <source>
        <dbReference type="ARBA" id="ARBA00034531"/>
    </source>
</evidence>
<dbReference type="GO" id="GO:0051302">
    <property type="term" value="P:regulation of cell division"/>
    <property type="evidence" value="ECO:0007669"/>
    <property type="project" value="TreeGrafter"/>
</dbReference>
<dbReference type="InterPro" id="IPR003812">
    <property type="entry name" value="Fido"/>
</dbReference>
<evidence type="ECO:0000313" key="11">
    <source>
        <dbReference type="Proteomes" id="UP000558997"/>
    </source>
</evidence>
<dbReference type="InterPro" id="IPR036597">
    <property type="entry name" value="Fido-like_dom_sf"/>
</dbReference>
<keyword evidence="4" id="KW-0067">ATP-binding</keyword>
<comment type="catalytic activity">
    <reaction evidence="7">
        <text>L-tyrosyl-[protein] + ATP = O-(5'-adenylyl)-L-tyrosyl-[protein] + diphosphate</text>
        <dbReference type="Rhea" id="RHEA:54288"/>
        <dbReference type="Rhea" id="RHEA-COMP:10136"/>
        <dbReference type="Rhea" id="RHEA-COMP:13846"/>
        <dbReference type="ChEBI" id="CHEBI:30616"/>
        <dbReference type="ChEBI" id="CHEBI:33019"/>
        <dbReference type="ChEBI" id="CHEBI:46858"/>
        <dbReference type="ChEBI" id="CHEBI:83624"/>
        <dbReference type="EC" id="2.7.7.108"/>
    </reaction>
</comment>
<evidence type="ECO:0000256" key="3">
    <source>
        <dbReference type="ARBA" id="ARBA00022741"/>
    </source>
</evidence>
<comment type="caution">
    <text evidence="10">The sequence shown here is derived from an EMBL/GenBank/DDBJ whole genome shotgun (WGS) entry which is preliminary data.</text>
</comment>
<dbReference type="EC" id="2.7.7.108" evidence="5"/>
<dbReference type="Pfam" id="PF02661">
    <property type="entry name" value="Fic"/>
    <property type="match status" value="1"/>
</dbReference>
<evidence type="ECO:0000259" key="9">
    <source>
        <dbReference type="PROSITE" id="PS51459"/>
    </source>
</evidence>
<evidence type="ECO:0000256" key="7">
    <source>
        <dbReference type="ARBA" id="ARBA00048696"/>
    </source>
</evidence>
<dbReference type="EMBL" id="JACHNF010000001">
    <property type="protein sequence ID" value="MBB5981597.1"/>
    <property type="molecule type" value="Genomic_DNA"/>
</dbReference>
<evidence type="ECO:0000256" key="8">
    <source>
        <dbReference type="SAM" id="MobiDB-lite"/>
    </source>
</evidence>
<proteinExistence type="predicted"/>
<gene>
    <name evidence="10" type="ORF">HDA44_004938</name>
</gene>
<evidence type="ECO:0000256" key="4">
    <source>
        <dbReference type="ARBA" id="ARBA00022840"/>
    </source>
</evidence>
<keyword evidence="11" id="KW-1185">Reference proteome</keyword>
<dbReference type="GO" id="GO:0005524">
    <property type="term" value="F:ATP binding"/>
    <property type="evidence" value="ECO:0007669"/>
    <property type="project" value="UniProtKB-KW"/>
</dbReference>
<dbReference type="PROSITE" id="PS51459">
    <property type="entry name" value="FIDO"/>
    <property type="match status" value="1"/>
</dbReference>
<dbReference type="PANTHER" id="PTHR39560">
    <property type="entry name" value="PROTEIN ADENYLYLTRANSFERASE FIC-RELATED"/>
    <property type="match status" value="1"/>
</dbReference>
<dbReference type="GO" id="GO:0070733">
    <property type="term" value="F:AMPylase activity"/>
    <property type="evidence" value="ECO:0007669"/>
    <property type="project" value="UniProtKB-EC"/>
</dbReference>
<evidence type="ECO:0000313" key="10">
    <source>
        <dbReference type="EMBL" id="MBB5981597.1"/>
    </source>
</evidence>
<reference evidence="10 11" key="1">
    <citation type="submission" date="2020-08" db="EMBL/GenBank/DDBJ databases">
        <title>Sequencing the genomes of 1000 actinobacteria strains.</title>
        <authorList>
            <person name="Klenk H.-P."/>
        </authorList>
    </citation>
    <scope>NUCLEOTIDE SEQUENCE [LARGE SCALE GENOMIC DNA]</scope>
    <source>
        <strain evidence="10 11">DSM 17294</strain>
    </source>
</reference>
<feature type="domain" description="Fido" evidence="9">
    <location>
        <begin position="58"/>
        <end position="194"/>
    </location>
</feature>
<dbReference type="RefSeq" id="WP_184838215.1">
    <property type="nucleotide sequence ID" value="NZ_BAAAVN010000024.1"/>
</dbReference>
<feature type="region of interest" description="Disordered" evidence="8">
    <location>
        <begin position="227"/>
        <end position="265"/>
    </location>
</feature>
<dbReference type="AlphaFoldDB" id="A0A841DZJ5"/>
<dbReference type="PANTHER" id="PTHR39560:SF1">
    <property type="entry name" value="PROTEIN ADENYLYLTRANSFERASE FIC-RELATED"/>
    <property type="match status" value="1"/>
</dbReference>
<name>A0A841DZJ5_9ACTN</name>
<keyword evidence="3" id="KW-0547">Nucleotide-binding</keyword>
<dbReference type="Proteomes" id="UP000558997">
    <property type="component" value="Unassembled WGS sequence"/>
</dbReference>
<comment type="catalytic activity">
    <reaction evidence="6">
        <text>L-threonyl-[protein] + ATP = 3-O-(5'-adenylyl)-L-threonyl-[protein] + diphosphate</text>
        <dbReference type="Rhea" id="RHEA:54292"/>
        <dbReference type="Rhea" id="RHEA-COMP:11060"/>
        <dbReference type="Rhea" id="RHEA-COMP:13847"/>
        <dbReference type="ChEBI" id="CHEBI:30013"/>
        <dbReference type="ChEBI" id="CHEBI:30616"/>
        <dbReference type="ChEBI" id="CHEBI:33019"/>
        <dbReference type="ChEBI" id="CHEBI:138113"/>
        <dbReference type="EC" id="2.7.7.108"/>
    </reaction>
</comment>
<accession>A0A841DZJ5</accession>
<evidence type="ECO:0000256" key="1">
    <source>
        <dbReference type="ARBA" id="ARBA00022679"/>
    </source>
</evidence>
<keyword evidence="1" id="KW-0808">Transferase</keyword>
<evidence type="ECO:0000256" key="6">
    <source>
        <dbReference type="ARBA" id="ARBA00047939"/>
    </source>
</evidence>
<protein>
    <recommendedName>
        <fullName evidence="5">protein adenylyltransferase</fullName>
        <ecNumber evidence="5">2.7.7.108</ecNumber>
    </recommendedName>
</protein>